<dbReference type="OrthoDB" id="335087at2"/>
<sequence>MKNNRTIYASALNTAMLALVTAALAACGGGGDSAPAAPASTTPTTPATPVTPTTAFTQSGTWTFTLPANGTSICYDFNAQAQTADCTGTAWDLKVKSSGLTATLWTNSGTSGTGGGGAFGGPFDHTWTELQAWKNATTDPVNGAIPSTLFFKDAASGVFTSANDIQSAAFEYGVGGSTDHLLYPTWRTFLITTNSAVADATGAGAQVFALQVTGYYGGAGGTTSGNPSFRWVDRANPAAVRTATVNAATDWVYYDLNAGAVSTATGTWHIAFNRYNFKLNGGESGSGTVAGFVGRTPAGFYDASNKPVAAKFTDATNAATRLADLSDTTLSVPASAAAWVKDATASSLNPKYTGTYPNALNYGWFSYFPTAAAATAAGLPAVAHVIAANPANASLIRGGEGTTYARFHLTQIQYADPSNSSSAQTWTIQYDVQP</sequence>
<evidence type="ECO:0000256" key="1">
    <source>
        <dbReference type="SAM" id="MobiDB-lite"/>
    </source>
</evidence>
<proteinExistence type="predicted"/>
<dbReference type="EMBL" id="CP044067">
    <property type="protein sequence ID" value="QET05655.1"/>
    <property type="molecule type" value="Genomic_DNA"/>
</dbReference>
<dbReference type="InterPro" id="IPR025921">
    <property type="entry name" value="HmuY"/>
</dbReference>
<dbReference type="RefSeq" id="WP_150376028.1">
    <property type="nucleotide sequence ID" value="NZ_CP044067.1"/>
</dbReference>
<evidence type="ECO:0000256" key="2">
    <source>
        <dbReference type="SAM" id="SignalP"/>
    </source>
</evidence>
<organism evidence="3 4">
    <name type="scientific">Cupriavidus pauculus</name>
    <dbReference type="NCBI Taxonomy" id="82633"/>
    <lineage>
        <taxon>Bacteria</taxon>
        <taxon>Pseudomonadati</taxon>
        <taxon>Pseudomonadota</taxon>
        <taxon>Betaproteobacteria</taxon>
        <taxon>Burkholderiales</taxon>
        <taxon>Burkholderiaceae</taxon>
        <taxon>Cupriavidus</taxon>
    </lineage>
</organism>
<feature type="region of interest" description="Disordered" evidence="1">
    <location>
        <begin position="32"/>
        <end position="54"/>
    </location>
</feature>
<dbReference type="PROSITE" id="PS51257">
    <property type="entry name" value="PROKAR_LIPOPROTEIN"/>
    <property type="match status" value="1"/>
</dbReference>
<feature type="signal peptide" evidence="2">
    <location>
        <begin position="1"/>
        <end position="25"/>
    </location>
</feature>
<accession>A0A5P2HEE9</accession>
<protein>
    <recommendedName>
        <fullName evidence="5">Heme-binding HmuY-like protein</fullName>
    </recommendedName>
</protein>
<dbReference type="Proteomes" id="UP000322822">
    <property type="component" value="Chromosome 2"/>
</dbReference>
<gene>
    <name evidence="3" type="ORF">FOB72_27090</name>
</gene>
<evidence type="ECO:0000313" key="4">
    <source>
        <dbReference type="Proteomes" id="UP000322822"/>
    </source>
</evidence>
<dbReference type="Pfam" id="PF14064">
    <property type="entry name" value="HmuY"/>
    <property type="match status" value="1"/>
</dbReference>
<dbReference type="AlphaFoldDB" id="A0A5P2HEE9"/>
<reference evidence="3 4" key="1">
    <citation type="submission" date="2019-09" db="EMBL/GenBank/DDBJ databases">
        <title>FDA dAtabase for Regulatory Grade micrObial Sequences (FDA-ARGOS): Supporting development and validation of Infectious Disease Dx tests.</title>
        <authorList>
            <person name="Sciortino C."/>
            <person name="Tallon L."/>
            <person name="Sadzewicz L."/>
            <person name="Vavikolanu K."/>
            <person name="Mehta A."/>
            <person name="Aluvathingal J."/>
            <person name="Nadendla S."/>
            <person name="Nandy P."/>
            <person name="Geyer C."/>
            <person name="Yan Y."/>
            <person name="Sichtig H."/>
        </authorList>
    </citation>
    <scope>NUCLEOTIDE SEQUENCE [LARGE SCALE GENOMIC DNA]</scope>
    <source>
        <strain evidence="3 4">FDAARGOS_664</strain>
    </source>
</reference>
<keyword evidence="2" id="KW-0732">Signal</keyword>
<dbReference type="CDD" id="cd12105">
    <property type="entry name" value="HmuY"/>
    <property type="match status" value="1"/>
</dbReference>
<evidence type="ECO:0000313" key="3">
    <source>
        <dbReference type="EMBL" id="QET05655.1"/>
    </source>
</evidence>
<feature type="compositionally biased region" description="Low complexity" evidence="1">
    <location>
        <begin position="33"/>
        <end position="54"/>
    </location>
</feature>
<feature type="chain" id="PRO_5024832321" description="Heme-binding HmuY-like protein" evidence="2">
    <location>
        <begin position="26"/>
        <end position="434"/>
    </location>
</feature>
<name>A0A5P2HEE9_9BURK</name>
<evidence type="ECO:0008006" key="5">
    <source>
        <dbReference type="Google" id="ProtNLM"/>
    </source>
</evidence>